<keyword evidence="3" id="KW-1185">Reference proteome</keyword>
<feature type="compositionally biased region" description="Basic and acidic residues" evidence="1">
    <location>
        <begin position="9"/>
        <end position="28"/>
    </location>
</feature>
<feature type="non-terminal residue" evidence="2">
    <location>
        <position position="1"/>
    </location>
</feature>
<feature type="compositionally biased region" description="Basic residues" evidence="1">
    <location>
        <begin position="38"/>
        <end position="55"/>
    </location>
</feature>
<protein>
    <submittedName>
        <fullName evidence="2">Uncharacterized protein</fullName>
    </submittedName>
</protein>
<feature type="region of interest" description="Disordered" evidence="1">
    <location>
        <begin position="1"/>
        <end position="100"/>
    </location>
</feature>
<dbReference type="AlphaFoldDB" id="A0A835GDC0"/>
<feature type="compositionally biased region" description="Low complexity" evidence="1">
    <location>
        <begin position="56"/>
        <end position="72"/>
    </location>
</feature>
<sequence length="100" mass="11263">MCASIMESDGARTPDEEPPYRKARRSDANKAVSTTKNARIRSKRTRRPSKRKRVRSSSTSSSSSSSSEMSNTSRRKKHKKGSSWTTKEVLDLVNTLQKES</sequence>
<evidence type="ECO:0000313" key="3">
    <source>
        <dbReference type="Proteomes" id="UP000648187"/>
    </source>
</evidence>
<organism evidence="2 3">
    <name type="scientific">Spodoptera exigua</name>
    <name type="common">Beet armyworm</name>
    <name type="synonym">Noctua fulgens</name>
    <dbReference type="NCBI Taxonomy" id="7107"/>
    <lineage>
        <taxon>Eukaryota</taxon>
        <taxon>Metazoa</taxon>
        <taxon>Ecdysozoa</taxon>
        <taxon>Arthropoda</taxon>
        <taxon>Hexapoda</taxon>
        <taxon>Insecta</taxon>
        <taxon>Pterygota</taxon>
        <taxon>Neoptera</taxon>
        <taxon>Endopterygota</taxon>
        <taxon>Lepidoptera</taxon>
        <taxon>Glossata</taxon>
        <taxon>Ditrysia</taxon>
        <taxon>Noctuoidea</taxon>
        <taxon>Noctuidae</taxon>
        <taxon>Amphipyrinae</taxon>
        <taxon>Spodoptera</taxon>
    </lineage>
</organism>
<dbReference type="EMBL" id="JACKWZ010000200">
    <property type="protein sequence ID" value="KAF9412113.1"/>
    <property type="molecule type" value="Genomic_DNA"/>
</dbReference>
<accession>A0A835GDC0</accession>
<gene>
    <name evidence="2" type="ORF">HW555_009289</name>
</gene>
<evidence type="ECO:0000256" key="1">
    <source>
        <dbReference type="SAM" id="MobiDB-lite"/>
    </source>
</evidence>
<proteinExistence type="predicted"/>
<reference evidence="2" key="1">
    <citation type="submission" date="2020-08" db="EMBL/GenBank/DDBJ databases">
        <title>Spodoptera exigua strain:BAW_Kor-Di-RS1 Genome sequencing and assembly.</title>
        <authorList>
            <person name="Kim J."/>
            <person name="Nam H.Y."/>
            <person name="Kwon M."/>
            <person name="Choi J.H."/>
            <person name="Cho S.R."/>
            <person name="Kim G.-H."/>
        </authorList>
    </citation>
    <scope>NUCLEOTIDE SEQUENCE</scope>
    <source>
        <strain evidence="2">BAW_Kor-Di-RS1</strain>
        <tissue evidence="2">Whole-body</tissue>
    </source>
</reference>
<comment type="caution">
    <text evidence="2">The sequence shown here is derived from an EMBL/GenBank/DDBJ whole genome shotgun (WGS) entry which is preliminary data.</text>
</comment>
<name>A0A835GDC0_SPOEX</name>
<evidence type="ECO:0000313" key="2">
    <source>
        <dbReference type="EMBL" id="KAF9412113.1"/>
    </source>
</evidence>
<dbReference type="Proteomes" id="UP000648187">
    <property type="component" value="Unassembled WGS sequence"/>
</dbReference>